<dbReference type="eggNOG" id="KOG3213">
    <property type="taxonomic scope" value="Eukaryota"/>
</dbReference>
<dbReference type="Pfam" id="PF05018">
    <property type="entry name" value="CFA20_dom"/>
    <property type="match status" value="1"/>
</dbReference>
<sequence>MFKNVSDNGFLSILHSCVKKPLLIWDKKIRSGHIRRIMDNELQCLVLELKGKKLNNTYLTCPGNYKKTLGVKFPVIILTIKYLYKYFAFDIQILDDNNVRRKFKISTLVSQPDVKPFTCKLPLVLTEGWNQIAFSLQEYTKKIYNTNYYETLRIQVYPNCRIQRIYFTDEIPNEDPSEYNNNNNNNNNNINKKNNILLDSQYLIGSLKKR</sequence>
<reference evidence="2" key="1">
    <citation type="submission" date="2007-04" db="EMBL/GenBank/DDBJ databases">
        <title>Annotation of Pediculus humanus corporis strain USDA.</title>
        <authorList>
            <person name="Kirkness E."/>
            <person name="Hannick L."/>
            <person name="Hass B."/>
            <person name="Bruggner R."/>
            <person name="Lawson D."/>
            <person name="Bidwell S."/>
            <person name="Joardar V."/>
            <person name="Caler E."/>
            <person name="Walenz B."/>
            <person name="Inman J."/>
            <person name="Schobel S."/>
            <person name="Galinsky K."/>
            <person name="Amedeo P."/>
            <person name="Strausberg R."/>
        </authorList>
    </citation>
    <scope>NUCLEOTIDE SEQUENCE</scope>
    <source>
        <strain evidence="2">USDA</strain>
    </source>
</reference>
<dbReference type="EMBL" id="AAZO01000991">
    <property type="status" value="NOT_ANNOTATED_CDS"/>
    <property type="molecule type" value="Genomic_DNA"/>
</dbReference>
<gene>
    <name evidence="3" type="primary">8231488</name>
    <name evidence="2" type="ORF">Phum_PHUM082970</name>
</gene>
<dbReference type="RefSeq" id="XP_002423742.1">
    <property type="nucleotide sequence ID" value="XM_002423697.1"/>
</dbReference>
<dbReference type="VEuPathDB" id="VectorBase:PHUM082970"/>
<proteinExistence type="predicted"/>
<reference evidence="2" key="2">
    <citation type="submission" date="2007-04" db="EMBL/GenBank/DDBJ databases">
        <title>The genome of the human body louse.</title>
        <authorList>
            <consortium name="The Human Body Louse Genome Consortium"/>
            <person name="Kirkness E."/>
            <person name="Walenz B."/>
            <person name="Hass B."/>
            <person name="Bruggner R."/>
            <person name="Strausberg R."/>
        </authorList>
    </citation>
    <scope>NUCLEOTIDE SEQUENCE</scope>
    <source>
        <strain evidence="2">USDA</strain>
    </source>
</reference>
<protein>
    <submittedName>
        <fullName evidence="2 3">Orf protein, putative</fullName>
    </submittedName>
</protein>
<dbReference type="OrthoDB" id="7486196at2759"/>
<dbReference type="PANTHER" id="PTHR12458">
    <property type="entry name" value="ORF PROTEIN"/>
    <property type="match status" value="1"/>
</dbReference>
<accession>E0VCB8</accession>
<dbReference type="Proteomes" id="UP000009046">
    <property type="component" value="Unassembled WGS sequence"/>
</dbReference>
<organism>
    <name type="scientific">Pediculus humanus subsp. corporis</name>
    <name type="common">Body louse</name>
    <dbReference type="NCBI Taxonomy" id="121224"/>
    <lineage>
        <taxon>Eukaryota</taxon>
        <taxon>Metazoa</taxon>
        <taxon>Ecdysozoa</taxon>
        <taxon>Arthropoda</taxon>
        <taxon>Hexapoda</taxon>
        <taxon>Insecta</taxon>
        <taxon>Pterygota</taxon>
        <taxon>Neoptera</taxon>
        <taxon>Paraneoptera</taxon>
        <taxon>Psocodea</taxon>
        <taxon>Troctomorpha</taxon>
        <taxon>Phthiraptera</taxon>
        <taxon>Anoplura</taxon>
        <taxon>Pediculidae</taxon>
        <taxon>Pediculus</taxon>
    </lineage>
</organism>
<dbReference type="EnsemblMetazoa" id="PHUM082970-RA">
    <property type="protein sequence ID" value="PHUM082970-PA"/>
    <property type="gene ID" value="PHUM082970"/>
</dbReference>
<dbReference type="InterPro" id="IPR040441">
    <property type="entry name" value="CFA20/CFAP20DC"/>
</dbReference>
<evidence type="ECO:0000259" key="1">
    <source>
        <dbReference type="Pfam" id="PF05018"/>
    </source>
</evidence>
<dbReference type="AlphaFoldDB" id="E0VCB8"/>
<dbReference type="GeneID" id="8231488"/>
<evidence type="ECO:0000313" key="4">
    <source>
        <dbReference type="Proteomes" id="UP000009046"/>
    </source>
</evidence>
<dbReference type="HOGENOM" id="CLU_060610_1_1_1"/>
<dbReference type="STRING" id="121224.E0VCB8"/>
<dbReference type="InterPro" id="IPR007714">
    <property type="entry name" value="CFA20_dom"/>
</dbReference>
<feature type="domain" description="CFA20" evidence="1">
    <location>
        <begin position="1"/>
        <end position="175"/>
    </location>
</feature>
<name>E0VCB8_PEDHC</name>
<keyword evidence="4" id="KW-1185">Reference proteome</keyword>
<dbReference type="CTD" id="8231488"/>
<evidence type="ECO:0000313" key="2">
    <source>
        <dbReference type="EMBL" id="EEB11004.1"/>
    </source>
</evidence>
<evidence type="ECO:0000313" key="3">
    <source>
        <dbReference type="EnsemblMetazoa" id="PHUM082970-PA"/>
    </source>
</evidence>
<dbReference type="KEGG" id="phu:Phum_PHUM082970"/>
<dbReference type="EMBL" id="DS235051">
    <property type="protein sequence ID" value="EEB11004.1"/>
    <property type="molecule type" value="Genomic_DNA"/>
</dbReference>
<dbReference type="InParanoid" id="E0VCB8"/>
<reference evidence="3" key="3">
    <citation type="submission" date="2020-05" db="UniProtKB">
        <authorList>
            <consortium name="EnsemblMetazoa"/>
        </authorList>
    </citation>
    <scope>IDENTIFICATION</scope>
    <source>
        <strain evidence="3">USDA</strain>
    </source>
</reference>